<organism evidence="10 11">
    <name type="scientific">Devosia nanyangense</name>
    <dbReference type="NCBI Taxonomy" id="1228055"/>
    <lineage>
        <taxon>Bacteria</taxon>
        <taxon>Pseudomonadati</taxon>
        <taxon>Pseudomonadota</taxon>
        <taxon>Alphaproteobacteria</taxon>
        <taxon>Hyphomicrobiales</taxon>
        <taxon>Devosiaceae</taxon>
        <taxon>Devosia</taxon>
    </lineage>
</organism>
<dbReference type="InterPro" id="IPR002477">
    <property type="entry name" value="Peptidoglycan-bd-like"/>
</dbReference>
<dbReference type="InterPro" id="IPR036365">
    <property type="entry name" value="PGBD-like_sf"/>
</dbReference>
<dbReference type="GO" id="GO:0004180">
    <property type="term" value="F:carboxypeptidase activity"/>
    <property type="evidence" value="ECO:0007669"/>
    <property type="project" value="UniProtKB-ARBA"/>
</dbReference>
<feature type="active site" description="Proton donor/acceptor" evidence="7">
    <location>
        <position position="320"/>
    </location>
</feature>
<dbReference type="PANTHER" id="PTHR41533">
    <property type="entry name" value="L,D-TRANSPEPTIDASE HI_1667-RELATED"/>
    <property type="match status" value="1"/>
</dbReference>
<protein>
    <submittedName>
        <fullName evidence="10">L,D-transpeptidase family protein</fullName>
    </submittedName>
</protein>
<evidence type="ECO:0000259" key="9">
    <source>
        <dbReference type="PROSITE" id="PS52029"/>
    </source>
</evidence>
<dbReference type="GO" id="GO:0008360">
    <property type="term" value="P:regulation of cell shape"/>
    <property type="evidence" value="ECO:0007669"/>
    <property type="project" value="UniProtKB-UniRule"/>
</dbReference>
<evidence type="ECO:0000313" key="10">
    <source>
        <dbReference type="EMBL" id="MBI4922808.1"/>
    </source>
</evidence>
<evidence type="ECO:0000256" key="8">
    <source>
        <dbReference type="SAM" id="SignalP"/>
    </source>
</evidence>
<evidence type="ECO:0000256" key="5">
    <source>
        <dbReference type="ARBA" id="ARBA00022984"/>
    </source>
</evidence>
<comment type="similarity">
    <text evidence="2">Belongs to the YkuD family.</text>
</comment>
<dbReference type="InterPro" id="IPR036366">
    <property type="entry name" value="PGBDSf"/>
</dbReference>
<evidence type="ECO:0000256" key="4">
    <source>
        <dbReference type="ARBA" id="ARBA00022960"/>
    </source>
</evidence>
<dbReference type="Pfam" id="PF01471">
    <property type="entry name" value="PG_binding_1"/>
    <property type="match status" value="1"/>
</dbReference>
<feature type="domain" description="L,D-TPase catalytic" evidence="9">
    <location>
        <begin position="190"/>
        <end position="368"/>
    </location>
</feature>
<dbReference type="SUPFAM" id="SSF47090">
    <property type="entry name" value="PGBD-like"/>
    <property type="match status" value="1"/>
</dbReference>
<dbReference type="Gene3D" id="1.10.101.10">
    <property type="entry name" value="PGBD-like superfamily/PGBD"/>
    <property type="match status" value="1"/>
</dbReference>
<dbReference type="GO" id="GO:0009252">
    <property type="term" value="P:peptidoglycan biosynthetic process"/>
    <property type="evidence" value="ECO:0007669"/>
    <property type="project" value="UniProtKB-KW"/>
</dbReference>
<comment type="caution">
    <text evidence="10">The sequence shown here is derived from an EMBL/GenBank/DDBJ whole genome shotgun (WGS) entry which is preliminary data.</text>
</comment>
<dbReference type="InterPro" id="IPR038063">
    <property type="entry name" value="Transpep_catalytic_dom"/>
</dbReference>
<dbReference type="CDD" id="cd16913">
    <property type="entry name" value="YkuD_like"/>
    <property type="match status" value="1"/>
</dbReference>
<evidence type="ECO:0000256" key="2">
    <source>
        <dbReference type="ARBA" id="ARBA00005992"/>
    </source>
</evidence>
<keyword evidence="6 7" id="KW-0961">Cell wall biogenesis/degradation</keyword>
<dbReference type="AlphaFoldDB" id="A0A933NZJ8"/>
<name>A0A933NZJ8_9HYPH</name>
<evidence type="ECO:0000256" key="1">
    <source>
        <dbReference type="ARBA" id="ARBA00004752"/>
    </source>
</evidence>
<feature type="chain" id="PRO_5037279486" evidence="8">
    <location>
        <begin position="26"/>
        <end position="419"/>
    </location>
</feature>
<sequence length="419" mass="46424">MNRRKLITSAAAFGAAALLSSRVFADESSDSIWDILARNARKKDVNPDENMTKALAIIDTPEPILSFDTAYNIQLAVQYYQQVVAQGGWEAPTRQTFNLAIGKDGKAVSTLKRHLMLVGDLPPADRVNGNFDDAMDLAVRKFQARHGIVPNGKVDEPTFYALAVPAEQRLAQLQLNALRVQNLAGALSDRYVVVNIPAASIEAVEGGIVAQRHTAVVGRIDRQTPILDSKIQQINFNPYWHVPKSLIEKDLIKYMNEDPEYLTKFKIHIYDGKGNELLPTDIDWSTGEAVNYAFRQEPGAENSMGHCKINFPNKYDVYLHDTPSKSLFAENARFHSSGCVRVEGVGELVGWLLTPNGGWDPGAVEAVFNSNERLDVSLAQATPIHTTYVTAWANRQGTVSFRDDVYEFDAQGKVTFEDA</sequence>
<dbReference type="InterPro" id="IPR052905">
    <property type="entry name" value="LD-transpeptidase_YkuD-like"/>
</dbReference>
<evidence type="ECO:0000256" key="6">
    <source>
        <dbReference type="ARBA" id="ARBA00023316"/>
    </source>
</evidence>
<evidence type="ECO:0000313" key="11">
    <source>
        <dbReference type="Proteomes" id="UP000782610"/>
    </source>
</evidence>
<feature type="signal peptide" evidence="8">
    <location>
        <begin position="1"/>
        <end position="25"/>
    </location>
</feature>
<dbReference type="Gene3D" id="2.40.440.10">
    <property type="entry name" value="L,D-transpeptidase catalytic domain-like"/>
    <property type="match status" value="1"/>
</dbReference>
<dbReference type="GO" id="GO:0071555">
    <property type="term" value="P:cell wall organization"/>
    <property type="evidence" value="ECO:0007669"/>
    <property type="project" value="UniProtKB-UniRule"/>
</dbReference>
<comment type="pathway">
    <text evidence="1 7">Cell wall biogenesis; peptidoglycan biosynthesis.</text>
</comment>
<keyword evidence="5 7" id="KW-0573">Peptidoglycan synthesis</keyword>
<accession>A0A933NZJ8</accession>
<feature type="active site" description="Nucleophile" evidence="7">
    <location>
        <position position="339"/>
    </location>
</feature>
<reference evidence="10" key="1">
    <citation type="submission" date="2020-07" db="EMBL/GenBank/DDBJ databases">
        <title>Huge and variable diversity of episymbiotic CPR bacteria and DPANN archaea in groundwater ecosystems.</title>
        <authorList>
            <person name="He C.Y."/>
            <person name="Keren R."/>
            <person name="Whittaker M."/>
            <person name="Farag I.F."/>
            <person name="Doudna J."/>
            <person name="Cate J.H.D."/>
            <person name="Banfield J.F."/>
        </authorList>
    </citation>
    <scope>NUCLEOTIDE SEQUENCE</scope>
    <source>
        <strain evidence="10">NC_groundwater_1586_Pr3_B-0.1um_66_15</strain>
    </source>
</reference>
<dbReference type="GO" id="GO:0016740">
    <property type="term" value="F:transferase activity"/>
    <property type="evidence" value="ECO:0007669"/>
    <property type="project" value="UniProtKB-KW"/>
</dbReference>
<evidence type="ECO:0000256" key="3">
    <source>
        <dbReference type="ARBA" id="ARBA00022679"/>
    </source>
</evidence>
<dbReference type="SUPFAM" id="SSF141523">
    <property type="entry name" value="L,D-transpeptidase catalytic domain-like"/>
    <property type="match status" value="1"/>
</dbReference>
<dbReference type="InterPro" id="IPR005490">
    <property type="entry name" value="LD_TPept_cat_dom"/>
</dbReference>
<dbReference type="Pfam" id="PF03734">
    <property type="entry name" value="YkuD"/>
    <property type="match status" value="1"/>
</dbReference>
<dbReference type="PANTHER" id="PTHR41533:SF1">
    <property type="entry name" value="L,D-TRANSPEPTIDASE YCBB-RELATED"/>
    <property type="match status" value="1"/>
</dbReference>
<evidence type="ECO:0000256" key="7">
    <source>
        <dbReference type="PROSITE-ProRule" id="PRU01373"/>
    </source>
</evidence>
<proteinExistence type="inferred from homology"/>
<keyword evidence="4 7" id="KW-0133">Cell shape</keyword>
<gene>
    <name evidence="10" type="ORF">HY834_13765</name>
</gene>
<dbReference type="Proteomes" id="UP000782610">
    <property type="component" value="Unassembled WGS sequence"/>
</dbReference>
<keyword evidence="8" id="KW-0732">Signal</keyword>
<dbReference type="PROSITE" id="PS52029">
    <property type="entry name" value="LD_TPASE"/>
    <property type="match status" value="1"/>
</dbReference>
<keyword evidence="3" id="KW-0808">Transferase</keyword>
<dbReference type="EMBL" id="JACRAF010000038">
    <property type="protein sequence ID" value="MBI4922808.1"/>
    <property type="molecule type" value="Genomic_DNA"/>
</dbReference>